<keyword evidence="9" id="KW-1185">Reference proteome</keyword>
<dbReference type="InterPro" id="IPR035808">
    <property type="entry name" value="Ribosomal_uL30_euk_arc"/>
</dbReference>
<proteinExistence type="inferred from homology"/>
<dbReference type="PANTHER" id="PTHR11524">
    <property type="entry name" value="60S RIBOSOMAL PROTEIN L7"/>
    <property type="match status" value="1"/>
</dbReference>
<dbReference type="Proteomes" id="UP000525078">
    <property type="component" value="Unassembled WGS sequence"/>
</dbReference>
<dbReference type="CDD" id="cd01657">
    <property type="entry name" value="Ribosomal_L7_archeal_euk"/>
    <property type="match status" value="1"/>
</dbReference>
<dbReference type="Gene3D" id="3.30.1390.20">
    <property type="entry name" value="Ribosomal protein L30, ferredoxin-like fold domain"/>
    <property type="match status" value="2"/>
</dbReference>
<reference evidence="8 9" key="1">
    <citation type="journal article" date="2020" name="bioRxiv">
        <title>Sequence and annotation of 42 cannabis genomes reveals extensive copy number variation in cannabinoid synthesis and pathogen resistance genes.</title>
        <authorList>
            <person name="Mckernan K.J."/>
            <person name="Helbert Y."/>
            <person name="Kane L.T."/>
            <person name="Ebling H."/>
            <person name="Zhang L."/>
            <person name="Liu B."/>
            <person name="Eaton Z."/>
            <person name="Mclaughlin S."/>
            <person name="Kingan S."/>
            <person name="Baybayan P."/>
            <person name="Concepcion G."/>
            <person name="Jordan M."/>
            <person name="Riva A."/>
            <person name="Barbazuk W."/>
            <person name="Harkins T."/>
        </authorList>
    </citation>
    <scope>NUCLEOTIDE SEQUENCE [LARGE SCALE GENOMIC DNA]</scope>
    <source>
        <strain evidence="8 9">cv. Jamaican Lion 4</strain>
        <strain evidence="7">Father</strain>
        <strain evidence="6">Mother</strain>
        <tissue evidence="6">Leaf</tissue>
    </source>
</reference>
<evidence type="ECO:0000256" key="3">
    <source>
        <dbReference type="ARBA" id="ARBA00023274"/>
    </source>
</evidence>
<protein>
    <submittedName>
        <fullName evidence="6">Uncharacterized protein</fullName>
    </submittedName>
</protein>
<dbReference type="EMBL" id="JAATIP010000153">
    <property type="protein sequence ID" value="KAF4366223.1"/>
    <property type="molecule type" value="Genomic_DNA"/>
</dbReference>
<name>A0A7J6F685_CANSA</name>
<dbReference type="InterPro" id="IPR039699">
    <property type="entry name" value="Ribosomal_uL30"/>
</dbReference>
<accession>A0A7J6F685</accession>
<dbReference type="InterPro" id="IPR036919">
    <property type="entry name" value="Ribo_uL30_ferredoxin-like_sf"/>
</dbReference>
<evidence type="ECO:0000313" key="6">
    <source>
        <dbReference type="EMBL" id="KAF4366223.1"/>
    </source>
</evidence>
<dbReference type="GO" id="GO:0003723">
    <property type="term" value="F:RNA binding"/>
    <property type="evidence" value="ECO:0007669"/>
    <property type="project" value="InterPro"/>
</dbReference>
<dbReference type="InterPro" id="IPR016082">
    <property type="entry name" value="Ribosomal_uL30_ferredoxin-like"/>
</dbReference>
<dbReference type="SUPFAM" id="SSF55129">
    <property type="entry name" value="Ribosomal protein L30p/L7e"/>
    <property type="match status" value="1"/>
</dbReference>
<keyword evidence="3" id="KW-0687">Ribonucleoprotein</keyword>
<dbReference type="PANTHER" id="PTHR11524:SF36">
    <property type="entry name" value="LARGE RIBOSOMAL SUBUNIT PROTEIN UL30Z"/>
    <property type="match status" value="1"/>
</dbReference>
<sequence>MQISLLHGPSPTNPNPRKLKINHCDHLLPLLRSIGLCKCRGSVARGRKMAEEEAKALSYIPETILKKRKTNEEVALRRKAQLELRKHASKKDKKEYIKKPEEFVKEFRYREVDLVRMRHRLKKKRPELATPKSKLLFIIRIQGTNDMHPAVRKTLYNLRLRKVFSAVFVKVNASVIEKLQRVEPYVTYGYPNLKNVKELIHKKGFGNVAKQRVPLTDNNVIEQALGQHGILCIEDLVHEIANVGPHFKEVAHFLYPFMLNKPQGGLKGIKKVYKDGGESGNREDHINELIDKMN</sequence>
<keyword evidence="2" id="KW-0689">Ribosomal protein</keyword>
<feature type="domain" description="Large ribosomal subunit protein uL30-like ferredoxin-like fold" evidence="4">
    <location>
        <begin position="136"/>
        <end position="186"/>
    </location>
</feature>
<dbReference type="EMBL" id="JAATIQ010000001">
    <property type="protein sequence ID" value="KAF4404932.1"/>
    <property type="molecule type" value="Genomic_DNA"/>
</dbReference>
<feature type="domain" description="Large ribosomal subunit protein uL30 N-terminal eukaryotes" evidence="5">
    <location>
        <begin position="60"/>
        <end position="124"/>
    </location>
</feature>
<dbReference type="Proteomes" id="UP000583929">
    <property type="component" value="Unassembled WGS sequence"/>
</dbReference>
<dbReference type="GO" id="GO:0022625">
    <property type="term" value="C:cytosolic large ribosomal subunit"/>
    <property type="evidence" value="ECO:0007669"/>
    <property type="project" value="TreeGrafter"/>
</dbReference>
<dbReference type="InterPro" id="IPR005998">
    <property type="entry name" value="Ribosomal_uL30_euk"/>
</dbReference>
<evidence type="ECO:0000259" key="4">
    <source>
        <dbReference type="Pfam" id="PF00327"/>
    </source>
</evidence>
<evidence type="ECO:0000256" key="1">
    <source>
        <dbReference type="ARBA" id="ARBA00007594"/>
    </source>
</evidence>
<evidence type="ECO:0000313" key="8">
    <source>
        <dbReference type="Proteomes" id="UP000525078"/>
    </source>
</evidence>
<evidence type="ECO:0000313" key="7">
    <source>
        <dbReference type="EMBL" id="KAF4404932.1"/>
    </source>
</evidence>
<evidence type="ECO:0000313" key="9">
    <source>
        <dbReference type="Proteomes" id="UP000583929"/>
    </source>
</evidence>
<dbReference type="GO" id="GO:0000463">
    <property type="term" value="P:maturation of LSU-rRNA from tricistronic rRNA transcript (SSU-rRNA, 5.8S rRNA, LSU-rRNA)"/>
    <property type="evidence" value="ECO:0007669"/>
    <property type="project" value="TreeGrafter"/>
</dbReference>
<dbReference type="NCBIfam" id="TIGR01310">
    <property type="entry name" value="uL30_euk"/>
    <property type="match status" value="1"/>
</dbReference>
<dbReference type="Pfam" id="PF08079">
    <property type="entry name" value="Ribosomal_L30_N"/>
    <property type="match status" value="1"/>
</dbReference>
<organism evidence="6 8">
    <name type="scientific">Cannabis sativa</name>
    <name type="common">Hemp</name>
    <name type="synonym">Marijuana</name>
    <dbReference type="NCBI Taxonomy" id="3483"/>
    <lineage>
        <taxon>Eukaryota</taxon>
        <taxon>Viridiplantae</taxon>
        <taxon>Streptophyta</taxon>
        <taxon>Embryophyta</taxon>
        <taxon>Tracheophyta</taxon>
        <taxon>Spermatophyta</taxon>
        <taxon>Magnoliopsida</taxon>
        <taxon>eudicotyledons</taxon>
        <taxon>Gunneridae</taxon>
        <taxon>Pentapetalae</taxon>
        <taxon>rosids</taxon>
        <taxon>fabids</taxon>
        <taxon>Rosales</taxon>
        <taxon>Cannabaceae</taxon>
        <taxon>Cannabis</taxon>
    </lineage>
</organism>
<dbReference type="InterPro" id="IPR012988">
    <property type="entry name" value="Ribosomal_uL30_N_euk"/>
</dbReference>
<gene>
    <name evidence="6" type="ORF">F8388_014941</name>
    <name evidence="7" type="ORF">G4B88_006318</name>
</gene>
<evidence type="ECO:0000256" key="2">
    <source>
        <dbReference type="ARBA" id="ARBA00022980"/>
    </source>
</evidence>
<dbReference type="Pfam" id="PF00327">
    <property type="entry name" value="Ribosomal_L30"/>
    <property type="match status" value="1"/>
</dbReference>
<evidence type="ECO:0000259" key="5">
    <source>
        <dbReference type="Pfam" id="PF08079"/>
    </source>
</evidence>
<dbReference type="FunFam" id="3.30.1390.20:FF:000003">
    <property type="entry name" value="60S ribosomal protein L7"/>
    <property type="match status" value="1"/>
</dbReference>
<dbReference type="AlphaFoldDB" id="A0A7J6F685"/>
<comment type="similarity">
    <text evidence="1">Belongs to the universal ribosomal protein uL30 family.</text>
</comment>
<dbReference type="GO" id="GO:0003735">
    <property type="term" value="F:structural constituent of ribosome"/>
    <property type="evidence" value="ECO:0007669"/>
    <property type="project" value="TreeGrafter"/>
</dbReference>
<comment type="caution">
    <text evidence="6">The sequence shown here is derived from an EMBL/GenBank/DDBJ whole genome shotgun (WGS) entry which is preliminary data.</text>
</comment>